<dbReference type="Pfam" id="PF13195">
    <property type="entry name" value="DUF4011"/>
    <property type="match status" value="1"/>
</dbReference>
<feature type="compositionally biased region" description="Acidic residues" evidence="1">
    <location>
        <begin position="615"/>
        <end position="655"/>
    </location>
</feature>
<feature type="region of interest" description="Disordered" evidence="1">
    <location>
        <begin position="82"/>
        <end position="111"/>
    </location>
</feature>
<keyword evidence="4" id="KW-1185">Reference proteome</keyword>
<feature type="domain" description="DUF3320" evidence="2">
    <location>
        <begin position="1529"/>
        <end position="1576"/>
    </location>
</feature>
<name>A0ABN3MUL7_9ACTN</name>
<dbReference type="InterPro" id="IPR025103">
    <property type="entry name" value="DUF4011"/>
</dbReference>
<sequence>MPSTQQPVVPSGLSLHKVLEDWRDSLTDPGTRNRLLGVGHSPAPSLEILAPGPDALLGGTGAGWVLVPETADAAADRGAAGTADAKAARDTAGGPAVAQPTAIPRITDGVPRLPSPRADAAGGPARLVVRASGQDGQSSPQSVLDSLYRSARQVFDEHGTWTLHLGARIVEGTLPGTQLRFTAPLYLLPVELEGPEGGERRLVVVEGAGPVLNPALAVLLSTSGKLDLDDPAKAAEALDAALKDPAGGWTVTERAVLSLFEHRAETAFQDLLKNWEAVAAAPPVRAAVRGERPAPVPHGYSFEPSDGGVFALSPDAPDSSGASDASDASDGGAGDRAAAVADAVAALLGQGRTVLLAGRRAAALEVVRERLADTGLTDRLLPLYGRSAGNKEVARALAASLAGRLALLEQAGARAGRAAALEEVRQPLGRSLNEVRERLADLEDAPAQTLPSGWDASRLSAEALEELLDAARSLSAAWRPLREGDGFVWRGLADAPAEAGASEGNVEAGALRAADAALDALEQLESAVHEHTDLAGATDATGPALAERLHALLSLCEDRPEVPAQWLTGGDLDELERRTEDAERSTQEVQEAERAAAERLGPAWRTLPAGLGTDTEPDADPAADADADADAENDAENDADAAAENSTDAENDTDADGSTVRDARLDPDVLSGLTAAQARALAERLEADAPLLRRHAAALLDVARLYGVPAPRTHAQAVALCDLVELSAAEHKPDASWLTDEGRAAARAAVDTLEQAVAGLQAARGEAVRTFGPQVLEEDGLEALAERFADRYRGLRGRLSGAYRADKKILASLSGTGTWSKDLPRELPSAVAWQRAHRKLEQAGQEHAGLLAAHWQGEETDFEALRALVDTAERVSVLAPEVDDPAALTALVASGGTPQSSAVATAARIRTDLLTWHASLAPDTPAGRPDLSALALVPPADAAAWCAAHVTPLRAAAELAETVDDVVARSLAGAESEGDVSWAAVAPSTESTVGEARAAVELVERARAAGAAGSETGDEPLFGPLGDDHAAAAAALAWARRARQEAGLPGGLPENAASALLAAKPDPVLGERLDAWRTAVGQLLGRFDAERAAGLEAALAADARAALAPLAGDRTGPHEWHAHRRAVAVLAEHGLGGLPEAAASGDVPPGDFPEALERAVLHAWTDRTTADDERLASAPGTETGTDAGTEVSTADLAAAEALRAHADQVAVIEREAAKESGHMPVRRLMEECRDVVPLLTPCFLTTPSAAVRSLPADHRFDVVFLDEDLRPHTAETLSCLYRGRSLIVPDAEQPVLSAALLAAGPADGGTGDDAVVAPADETSADETPADETPAGTVHSDTTDTDADNTDGDSTDGGARVAVDTADDSAVSTASGIDADNTAAESTVAESTVAESPAAADDTDTPAEPVAEEPAGEAAPEPVAEEPVTAAAPEPEPAAAPPAEVPAPEAAADEPAPAVADDAADDPGTAPAETAAVETAAAETALAGTADATDTAETADTSEAPAAADGRWTPYVVSAPAVPEEPRPALHTAKAQEALVSVFREILAVEGPIHQDLLFLRAREAWGVARMGARIKESMENVLERMAEDGGVERDGEFVDRTDRTGPVPVRTPVDALRRKAGQVAPSERRAAIVALLGEDGASRTALQSELVAVFGWGRASKEVTAALDADLEALKADGLITGTARKLRRA</sequence>
<evidence type="ECO:0000259" key="2">
    <source>
        <dbReference type="Pfam" id="PF11784"/>
    </source>
</evidence>
<feature type="compositionally biased region" description="Acidic residues" evidence="1">
    <location>
        <begin position="1342"/>
        <end position="1353"/>
    </location>
</feature>
<evidence type="ECO:0000313" key="4">
    <source>
        <dbReference type="Proteomes" id="UP001501358"/>
    </source>
</evidence>
<feature type="region of interest" description="Disordered" evidence="1">
    <location>
        <begin position="311"/>
        <end position="334"/>
    </location>
</feature>
<organism evidence="3 4">
    <name type="scientific">Streptomyces thermolineatus</name>
    <dbReference type="NCBI Taxonomy" id="44033"/>
    <lineage>
        <taxon>Bacteria</taxon>
        <taxon>Bacillati</taxon>
        <taxon>Actinomycetota</taxon>
        <taxon>Actinomycetes</taxon>
        <taxon>Kitasatosporales</taxon>
        <taxon>Streptomycetaceae</taxon>
        <taxon>Streptomyces</taxon>
    </lineage>
</organism>
<reference evidence="3 4" key="1">
    <citation type="journal article" date="2019" name="Int. J. Syst. Evol. Microbiol.">
        <title>The Global Catalogue of Microorganisms (GCM) 10K type strain sequencing project: providing services to taxonomists for standard genome sequencing and annotation.</title>
        <authorList>
            <consortium name="The Broad Institute Genomics Platform"/>
            <consortium name="The Broad Institute Genome Sequencing Center for Infectious Disease"/>
            <person name="Wu L."/>
            <person name="Ma J."/>
        </authorList>
    </citation>
    <scope>NUCLEOTIDE SEQUENCE [LARGE SCALE GENOMIC DNA]</scope>
    <source>
        <strain evidence="3 4">JCM 6307</strain>
    </source>
</reference>
<evidence type="ECO:0000256" key="1">
    <source>
        <dbReference type="SAM" id="MobiDB-lite"/>
    </source>
</evidence>
<feature type="compositionally biased region" description="Acidic residues" evidence="1">
    <location>
        <begin position="1400"/>
        <end position="1414"/>
    </location>
</feature>
<dbReference type="RefSeq" id="WP_344385833.1">
    <property type="nucleotide sequence ID" value="NZ_BAAATA010000046.1"/>
</dbReference>
<dbReference type="EMBL" id="BAAATA010000046">
    <property type="protein sequence ID" value="GAA2509016.1"/>
    <property type="molecule type" value="Genomic_DNA"/>
</dbReference>
<protein>
    <recommendedName>
        <fullName evidence="2">DUF3320 domain-containing protein</fullName>
    </recommendedName>
</protein>
<comment type="caution">
    <text evidence="3">The sequence shown here is derived from an EMBL/GenBank/DDBJ whole genome shotgun (WGS) entry which is preliminary data.</text>
</comment>
<feature type="compositionally biased region" description="Basic and acidic residues" evidence="1">
    <location>
        <begin position="575"/>
        <end position="597"/>
    </location>
</feature>
<dbReference type="InterPro" id="IPR021754">
    <property type="entry name" value="DUF3320"/>
</dbReference>
<accession>A0ABN3MUL7</accession>
<feature type="region of interest" description="Disordered" evidence="1">
    <location>
        <begin position="1308"/>
        <end position="1511"/>
    </location>
</feature>
<feature type="region of interest" description="Disordered" evidence="1">
    <location>
        <begin position="1167"/>
        <end position="1188"/>
    </location>
</feature>
<evidence type="ECO:0000313" key="3">
    <source>
        <dbReference type="EMBL" id="GAA2509016.1"/>
    </source>
</evidence>
<dbReference type="Proteomes" id="UP001501358">
    <property type="component" value="Unassembled WGS sequence"/>
</dbReference>
<feature type="compositionally biased region" description="Pro residues" evidence="1">
    <location>
        <begin position="1433"/>
        <end position="1444"/>
    </location>
</feature>
<proteinExistence type="predicted"/>
<feature type="compositionally biased region" description="Low complexity" evidence="1">
    <location>
        <begin position="1445"/>
        <end position="1508"/>
    </location>
</feature>
<feature type="region of interest" description="Disordered" evidence="1">
    <location>
        <begin position="565"/>
        <end position="662"/>
    </location>
</feature>
<feature type="compositionally biased region" description="Low complexity" evidence="1">
    <location>
        <begin position="82"/>
        <end position="94"/>
    </location>
</feature>
<feature type="compositionally biased region" description="Low complexity" evidence="1">
    <location>
        <begin position="1415"/>
        <end position="1432"/>
    </location>
</feature>
<gene>
    <name evidence="3" type="ORF">GCM10010406_51850</name>
</gene>
<dbReference type="Pfam" id="PF11784">
    <property type="entry name" value="DUF3320"/>
    <property type="match status" value="1"/>
</dbReference>